<dbReference type="SUPFAM" id="SSF47459">
    <property type="entry name" value="HLH, helix-loop-helix DNA-binding domain"/>
    <property type="match status" value="1"/>
</dbReference>
<evidence type="ECO:0000256" key="3">
    <source>
        <dbReference type="ARBA" id="ARBA00023125"/>
    </source>
</evidence>
<dbReference type="GO" id="GO:0000978">
    <property type="term" value="F:RNA polymerase II cis-regulatory region sequence-specific DNA binding"/>
    <property type="evidence" value="ECO:0007669"/>
    <property type="project" value="TreeGrafter"/>
</dbReference>
<evidence type="ECO:0000256" key="6">
    <source>
        <dbReference type="SAM" id="MobiDB-lite"/>
    </source>
</evidence>
<comment type="caution">
    <text evidence="8">The sequence shown here is derived from an EMBL/GenBank/DDBJ whole genome shotgun (WGS) entry which is preliminary data.</text>
</comment>
<dbReference type="SMART" id="SM00353">
    <property type="entry name" value="HLH"/>
    <property type="match status" value="1"/>
</dbReference>
<feature type="compositionally biased region" description="Basic residues" evidence="6">
    <location>
        <begin position="315"/>
        <end position="324"/>
    </location>
</feature>
<name>A0A2B7WM66_9EURO</name>
<protein>
    <recommendedName>
        <fullName evidence="7">BHLH domain-containing protein</fullName>
    </recommendedName>
</protein>
<evidence type="ECO:0000313" key="8">
    <source>
        <dbReference type="EMBL" id="PGG97712.1"/>
    </source>
</evidence>
<reference evidence="8 9" key="1">
    <citation type="submission" date="2017-10" db="EMBL/GenBank/DDBJ databases">
        <title>Comparative genomics in systemic dimorphic fungi from Ajellomycetaceae.</title>
        <authorList>
            <person name="Munoz J.F."/>
            <person name="Mcewen J.G."/>
            <person name="Clay O.K."/>
            <person name="Cuomo C.A."/>
        </authorList>
    </citation>
    <scope>NUCLEOTIDE SEQUENCE [LARGE SCALE GENOMIC DNA]</scope>
    <source>
        <strain evidence="8 9">UAMH5409</strain>
    </source>
</reference>
<feature type="domain" description="BHLH" evidence="7">
    <location>
        <begin position="377"/>
        <end position="428"/>
    </location>
</feature>
<dbReference type="OrthoDB" id="5778525at2759"/>
<dbReference type="PANTHER" id="PTHR15741:SF27">
    <property type="entry name" value="TRANSCRIPTION FACTOR AP-4"/>
    <property type="match status" value="1"/>
</dbReference>
<comment type="subcellular location">
    <subcellularLocation>
        <location evidence="1">Nucleus</location>
    </subcellularLocation>
</comment>
<evidence type="ECO:0000256" key="2">
    <source>
        <dbReference type="ARBA" id="ARBA00023015"/>
    </source>
</evidence>
<proteinExistence type="predicted"/>
<feature type="compositionally biased region" description="Basic and acidic residues" evidence="6">
    <location>
        <begin position="368"/>
        <end position="384"/>
    </location>
</feature>
<dbReference type="EMBL" id="PDNB01000241">
    <property type="protein sequence ID" value="PGG97712.1"/>
    <property type="molecule type" value="Genomic_DNA"/>
</dbReference>
<keyword evidence="3" id="KW-0238">DNA-binding</keyword>
<dbReference type="InterPro" id="IPR011598">
    <property type="entry name" value="bHLH_dom"/>
</dbReference>
<feature type="region of interest" description="Disordered" evidence="6">
    <location>
        <begin position="292"/>
        <end position="384"/>
    </location>
</feature>
<evidence type="ECO:0000256" key="1">
    <source>
        <dbReference type="ARBA" id="ARBA00004123"/>
    </source>
</evidence>
<keyword evidence="2" id="KW-0805">Transcription regulation</keyword>
<evidence type="ECO:0000256" key="5">
    <source>
        <dbReference type="ARBA" id="ARBA00023242"/>
    </source>
</evidence>
<dbReference type="STRING" id="1447875.A0A2B7WM66"/>
<feature type="region of interest" description="Disordered" evidence="6">
    <location>
        <begin position="1"/>
        <end position="25"/>
    </location>
</feature>
<dbReference type="InterPro" id="IPR057072">
    <property type="entry name" value="bHLH_INO4"/>
</dbReference>
<dbReference type="Gene3D" id="4.10.280.10">
    <property type="entry name" value="Helix-loop-helix DNA-binding domain"/>
    <property type="match status" value="1"/>
</dbReference>
<evidence type="ECO:0000256" key="4">
    <source>
        <dbReference type="ARBA" id="ARBA00023163"/>
    </source>
</evidence>
<evidence type="ECO:0000313" key="9">
    <source>
        <dbReference type="Proteomes" id="UP000223968"/>
    </source>
</evidence>
<dbReference type="Proteomes" id="UP000223968">
    <property type="component" value="Unassembled WGS sequence"/>
</dbReference>
<keyword evidence="5" id="KW-0539">Nucleus</keyword>
<evidence type="ECO:0000259" key="7">
    <source>
        <dbReference type="PROSITE" id="PS50888"/>
    </source>
</evidence>
<dbReference type="GO" id="GO:0000981">
    <property type="term" value="F:DNA-binding transcription factor activity, RNA polymerase II-specific"/>
    <property type="evidence" value="ECO:0007669"/>
    <property type="project" value="TreeGrafter"/>
</dbReference>
<organism evidence="8 9">
    <name type="scientific">Helicocarpus griseus UAMH5409</name>
    <dbReference type="NCBI Taxonomy" id="1447875"/>
    <lineage>
        <taxon>Eukaryota</taxon>
        <taxon>Fungi</taxon>
        <taxon>Dikarya</taxon>
        <taxon>Ascomycota</taxon>
        <taxon>Pezizomycotina</taxon>
        <taxon>Eurotiomycetes</taxon>
        <taxon>Eurotiomycetidae</taxon>
        <taxon>Onygenales</taxon>
        <taxon>Ajellomycetaceae</taxon>
        <taxon>Helicocarpus</taxon>
    </lineage>
</organism>
<accession>A0A2B7WM66</accession>
<gene>
    <name evidence="8" type="ORF">AJ79_09120</name>
</gene>
<dbReference type="GO" id="GO:0005634">
    <property type="term" value="C:nucleus"/>
    <property type="evidence" value="ECO:0007669"/>
    <property type="project" value="UniProtKB-SubCell"/>
</dbReference>
<dbReference type="InterPro" id="IPR052207">
    <property type="entry name" value="Max-like/E-box_TFs"/>
</dbReference>
<dbReference type="Pfam" id="PF23181">
    <property type="entry name" value="bHLH_INO4"/>
    <property type="match status" value="1"/>
</dbReference>
<dbReference type="PANTHER" id="PTHR15741">
    <property type="entry name" value="BASIC HELIX-LOOP-HELIX ZIP TRANSCRIPTION FACTOR"/>
    <property type="match status" value="1"/>
</dbReference>
<keyword evidence="4" id="KW-0804">Transcription</keyword>
<dbReference type="CDD" id="cd11404">
    <property type="entry name" value="bHLHzip_Mlx_like"/>
    <property type="match status" value="1"/>
</dbReference>
<dbReference type="AlphaFoldDB" id="A0A2B7WM66"/>
<keyword evidence="9" id="KW-1185">Reference proteome</keyword>
<dbReference type="GO" id="GO:0046983">
    <property type="term" value="F:protein dimerization activity"/>
    <property type="evidence" value="ECO:0007669"/>
    <property type="project" value="InterPro"/>
</dbReference>
<dbReference type="InterPro" id="IPR036638">
    <property type="entry name" value="HLH_DNA-bd_sf"/>
</dbReference>
<sequence length="452" mass="50479">MEMSAAEPIHHQHQHLRRATPPPGPFGYPLFGLDTPYDEAPALPPGPSLLDDTESNMLNNFFTSMDASHLDSNDFWFSIGNQDKRGANFGFEWPEELPPTFEGSTTSLGTYPTITNGIHQDGMNMGKTTSHSSDVLAAASMLYQKNGLPSQEYATNQIFTENSHNLHGNNIPRMKNSYLGPRFIDGLTPGPSPKDLALFGKGFHTSKMCFDVEQQLGPEDQRRINTLRWGSDSRFSDRRYHAAAGEPSEEDRTKDLLQNLDCLESQSSAANTRPSSPIRRSFDRTAPEWASLGNANGIKSLPTSDPTQAEDGARPKKRRKSKNRIKGEDMEIDPPNGSKEPNGRQPSRGRRFSSSTDTPHRKSKTQGKTRENLTEEQKRTNHILSEQKRRNLIKQGFDDLCSLVPELHGGGFSKSTMLIQAAEWLEDLLRGNELLQNQLAELKKQSTTNMTQ</sequence>
<dbReference type="PROSITE" id="PS50888">
    <property type="entry name" value="BHLH"/>
    <property type="match status" value="1"/>
</dbReference>